<gene>
    <name evidence="1" type="ORF">BofuT4_P137970.1</name>
</gene>
<dbReference type="Proteomes" id="UP000008177">
    <property type="component" value="Unplaced contigs"/>
</dbReference>
<accession>G2YMM5</accession>
<organism evidence="1 2">
    <name type="scientific">Botryotinia fuckeliana (strain T4)</name>
    <name type="common">Noble rot fungus</name>
    <name type="synonym">Botrytis cinerea</name>
    <dbReference type="NCBI Taxonomy" id="999810"/>
    <lineage>
        <taxon>Eukaryota</taxon>
        <taxon>Fungi</taxon>
        <taxon>Dikarya</taxon>
        <taxon>Ascomycota</taxon>
        <taxon>Pezizomycotina</taxon>
        <taxon>Leotiomycetes</taxon>
        <taxon>Helotiales</taxon>
        <taxon>Sclerotiniaceae</taxon>
        <taxon>Botrytis</taxon>
    </lineage>
</organism>
<proteinExistence type="predicted"/>
<dbReference type="HOGENOM" id="CLU_2249712_0_0_1"/>
<dbReference type="EMBL" id="FQ790345">
    <property type="protein sequence ID" value="CCD52873.1"/>
    <property type="molecule type" value="Genomic_DNA"/>
</dbReference>
<sequence>MEMELDTSTGTYFYDLPYLWNMSRLLKAQGWISSDINWLQLDDPHLYPPVHNCTAPHRAVQRSRISTRHASRVPLQVLLEDLDDWKIGRLHCKITRFPIRDHVG</sequence>
<evidence type="ECO:0000313" key="1">
    <source>
        <dbReference type="EMBL" id="CCD52873.1"/>
    </source>
</evidence>
<dbReference type="AlphaFoldDB" id="G2YMM5"/>
<reference evidence="2" key="1">
    <citation type="journal article" date="2011" name="PLoS Genet.">
        <title>Genomic analysis of the necrotrophic fungal pathogens Sclerotinia sclerotiorum and Botrytis cinerea.</title>
        <authorList>
            <person name="Amselem J."/>
            <person name="Cuomo C.A."/>
            <person name="van Kan J.A."/>
            <person name="Viaud M."/>
            <person name="Benito E.P."/>
            <person name="Couloux A."/>
            <person name="Coutinho P.M."/>
            <person name="de Vries R.P."/>
            <person name="Dyer P.S."/>
            <person name="Fillinger S."/>
            <person name="Fournier E."/>
            <person name="Gout L."/>
            <person name="Hahn M."/>
            <person name="Kohn L."/>
            <person name="Lapalu N."/>
            <person name="Plummer K.M."/>
            <person name="Pradier J.M."/>
            <person name="Quevillon E."/>
            <person name="Sharon A."/>
            <person name="Simon A."/>
            <person name="ten Have A."/>
            <person name="Tudzynski B."/>
            <person name="Tudzynski P."/>
            <person name="Wincker P."/>
            <person name="Andrew M."/>
            <person name="Anthouard V."/>
            <person name="Beever R.E."/>
            <person name="Beffa R."/>
            <person name="Benoit I."/>
            <person name="Bouzid O."/>
            <person name="Brault B."/>
            <person name="Chen Z."/>
            <person name="Choquer M."/>
            <person name="Collemare J."/>
            <person name="Cotton P."/>
            <person name="Danchin E.G."/>
            <person name="Da Silva C."/>
            <person name="Gautier A."/>
            <person name="Giraud C."/>
            <person name="Giraud T."/>
            <person name="Gonzalez C."/>
            <person name="Grossetete S."/>
            <person name="Guldener U."/>
            <person name="Henrissat B."/>
            <person name="Howlett B.J."/>
            <person name="Kodira C."/>
            <person name="Kretschmer M."/>
            <person name="Lappartient A."/>
            <person name="Leroch M."/>
            <person name="Levis C."/>
            <person name="Mauceli E."/>
            <person name="Neuveglise C."/>
            <person name="Oeser B."/>
            <person name="Pearson M."/>
            <person name="Poulain J."/>
            <person name="Poussereau N."/>
            <person name="Quesneville H."/>
            <person name="Rascle C."/>
            <person name="Schumacher J."/>
            <person name="Segurens B."/>
            <person name="Sexton A."/>
            <person name="Silva E."/>
            <person name="Sirven C."/>
            <person name="Soanes D.M."/>
            <person name="Talbot N.J."/>
            <person name="Templeton M."/>
            <person name="Yandava C."/>
            <person name="Yarden O."/>
            <person name="Zeng Q."/>
            <person name="Rollins J.A."/>
            <person name="Lebrun M.H."/>
            <person name="Dickman M."/>
        </authorList>
    </citation>
    <scope>NUCLEOTIDE SEQUENCE [LARGE SCALE GENOMIC DNA]</scope>
    <source>
        <strain evidence="2">T4</strain>
    </source>
</reference>
<name>G2YMM5_BOTF4</name>
<dbReference type="InParanoid" id="G2YMM5"/>
<evidence type="ECO:0000313" key="2">
    <source>
        <dbReference type="Proteomes" id="UP000008177"/>
    </source>
</evidence>
<protein>
    <submittedName>
        <fullName evidence="1">Uncharacterized protein</fullName>
    </submittedName>
</protein>